<dbReference type="EMBL" id="JACKWZ010000276">
    <property type="protein sequence ID" value="KAF9410121.1"/>
    <property type="molecule type" value="Genomic_DNA"/>
</dbReference>
<comment type="caution">
    <text evidence="1">The sequence shown here is derived from an EMBL/GenBank/DDBJ whole genome shotgun (WGS) entry which is preliminary data.</text>
</comment>
<evidence type="ECO:0000313" key="1">
    <source>
        <dbReference type="EMBL" id="KAF9410121.1"/>
    </source>
</evidence>
<sequence length="82" mass="9250">HWLNVLRIFSPVSAGDDGSRVRPVLILVLCTFILLNQASSHILPAISNFFRNALTGDEQKNSTSSELSEDYKKYSYIITTYL</sequence>
<dbReference type="Proteomes" id="UP000648187">
    <property type="component" value="Unassembled WGS sequence"/>
</dbReference>
<reference evidence="1" key="1">
    <citation type="submission" date="2020-08" db="EMBL/GenBank/DDBJ databases">
        <title>Spodoptera exigua strain:BAW_Kor-Di-RS1 Genome sequencing and assembly.</title>
        <authorList>
            <person name="Kim J."/>
            <person name="Nam H.Y."/>
            <person name="Kwon M."/>
            <person name="Choi J.H."/>
            <person name="Cho S.R."/>
            <person name="Kim G.-H."/>
        </authorList>
    </citation>
    <scope>NUCLEOTIDE SEQUENCE</scope>
    <source>
        <strain evidence="1">BAW_Kor-Di-RS1</strain>
        <tissue evidence="1">Whole-body</tissue>
    </source>
</reference>
<proteinExistence type="predicted"/>
<evidence type="ECO:0000313" key="2">
    <source>
        <dbReference type="Proteomes" id="UP000648187"/>
    </source>
</evidence>
<name>A0A835G9Y5_SPOEX</name>
<protein>
    <submittedName>
        <fullName evidence="1">Uncharacterized protein</fullName>
    </submittedName>
</protein>
<feature type="non-terminal residue" evidence="1">
    <location>
        <position position="1"/>
    </location>
</feature>
<organism evidence="1 2">
    <name type="scientific">Spodoptera exigua</name>
    <name type="common">Beet armyworm</name>
    <name type="synonym">Noctua fulgens</name>
    <dbReference type="NCBI Taxonomy" id="7107"/>
    <lineage>
        <taxon>Eukaryota</taxon>
        <taxon>Metazoa</taxon>
        <taxon>Ecdysozoa</taxon>
        <taxon>Arthropoda</taxon>
        <taxon>Hexapoda</taxon>
        <taxon>Insecta</taxon>
        <taxon>Pterygota</taxon>
        <taxon>Neoptera</taxon>
        <taxon>Endopterygota</taxon>
        <taxon>Lepidoptera</taxon>
        <taxon>Glossata</taxon>
        <taxon>Ditrysia</taxon>
        <taxon>Noctuoidea</taxon>
        <taxon>Noctuidae</taxon>
        <taxon>Amphipyrinae</taxon>
        <taxon>Spodoptera</taxon>
    </lineage>
</organism>
<dbReference type="AlphaFoldDB" id="A0A835G9Y5"/>
<accession>A0A835G9Y5</accession>
<keyword evidence="2" id="KW-1185">Reference proteome</keyword>
<gene>
    <name evidence="1" type="ORF">HW555_010697</name>
</gene>